<dbReference type="SUPFAM" id="SSF81901">
    <property type="entry name" value="HCP-like"/>
    <property type="match status" value="1"/>
</dbReference>
<dbReference type="AlphaFoldDB" id="A0AAU9C287"/>
<dbReference type="Gene3D" id="1.25.40.10">
    <property type="entry name" value="Tetratricopeptide repeat domain"/>
    <property type="match status" value="3"/>
</dbReference>
<evidence type="ECO:0000256" key="2">
    <source>
        <dbReference type="ARBA" id="ARBA00022803"/>
    </source>
</evidence>
<keyword evidence="5" id="KW-1185">Reference proteome</keyword>
<name>A0AAU9C287_9GAMM</name>
<dbReference type="KEGG" id="mcau:MIT9_P0812"/>
<feature type="signal peptide" evidence="3">
    <location>
        <begin position="1"/>
        <end position="17"/>
    </location>
</feature>
<accession>A0AAU9C287</accession>
<evidence type="ECO:0008006" key="6">
    <source>
        <dbReference type="Google" id="ProtNLM"/>
    </source>
</evidence>
<dbReference type="Pfam" id="PF12895">
    <property type="entry name" value="ANAPC3"/>
    <property type="match status" value="1"/>
</dbReference>
<gene>
    <name evidence="4" type="ORF">MIT9_P0812</name>
</gene>
<evidence type="ECO:0000256" key="3">
    <source>
        <dbReference type="SAM" id="SignalP"/>
    </source>
</evidence>
<feature type="chain" id="PRO_5043874279" description="Tetratricopeptide repeat protein" evidence="3">
    <location>
        <begin position="18"/>
        <end position="390"/>
    </location>
</feature>
<evidence type="ECO:0000313" key="4">
    <source>
        <dbReference type="EMBL" id="BCX81234.1"/>
    </source>
</evidence>
<dbReference type="Proteomes" id="UP001321825">
    <property type="component" value="Chromosome"/>
</dbReference>
<evidence type="ECO:0000256" key="1">
    <source>
        <dbReference type="ARBA" id="ARBA00022737"/>
    </source>
</evidence>
<keyword evidence="2" id="KW-0802">TPR repeat</keyword>
<dbReference type="PANTHER" id="PTHR44186:SF1">
    <property type="entry name" value="BARDET-BIEDL SYNDROME 4 PROTEIN"/>
    <property type="match status" value="1"/>
</dbReference>
<proteinExistence type="predicted"/>
<keyword evidence="1" id="KW-0677">Repeat</keyword>
<dbReference type="EMBL" id="AP024714">
    <property type="protein sequence ID" value="BCX81234.1"/>
    <property type="molecule type" value="Genomic_DNA"/>
</dbReference>
<reference evidence="5" key="1">
    <citation type="journal article" date="2024" name="Int. J. Syst. Evol. Microbiol.">
        <title>Methylomarinovum tepidoasis sp. nov., a moderately thermophilic methanotroph of the family Methylothermaceae isolated from a deep-sea hydrothermal field.</title>
        <authorList>
            <person name="Hirayama H."/>
            <person name="Takaki Y."/>
            <person name="Abe M."/>
            <person name="Miyazaki M."/>
            <person name="Uematsu K."/>
            <person name="Matsui Y."/>
            <person name="Takai K."/>
        </authorList>
    </citation>
    <scope>NUCLEOTIDE SEQUENCE [LARGE SCALE GENOMIC DNA]</scope>
    <source>
        <strain evidence="5">IT-9</strain>
    </source>
</reference>
<keyword evidence="3" id="KW-0732">Signal</keyword>
<organism evidence="4 5">
    <name type="scientific">Methylomarinovum caldicuralii</name>
    <dbReference type="NCBI Taxonomy" id="438856"/>
    <lineage>
        <taxon>Bacteria</taxon>
        <taxon>Pseudomonadati</taxon>
        <taxon>Pseudomonadota</taxon>
        <taxon>Gammaproteobacteria</taxon>
        <taxon>Methylococcales</taxon>
        <taxon>Methylothermaceae</taxon>
        <taxon>Methylomarinovum</taxon>
    </lineage>
</organism>
<dbReference type="SMART" id="SM00028">
    <property type="entry name" value="TPR"/>
    <property type="match status" value="6"/>
</dbReference>
<dbReference type="RefSeq" id="WP_317706168.1">
    <property type="nucleotide sequence ID" value="NZ_AP024714.1"/>
</dbReference>
<evidence type="ECO:0000313" key="5">
    <source>
        <dbReference type="Proteomes" id="UP001321825"/>
    </source>
</evidence>
<sequence length="390" mass="44685">MKRVWLLLFLWLGAAQAATVSPTLYRGLQQVEKLQQQGDYAASLERLRKLERQAGNGLERALVQTYLAYAELGLNHLDKAAAAARRALESPDLPGDLRPQLMLLLGQIELQRRRFRQAAAWLEKALTAMEKPDPQVLYLAAYARYRVKNYSSAIGHLRRALKLRAQAPEDWYRLLLACYLESKRYREAETALKALLQRHPGDTALWRQLTALYLTENQIHRALAALVLAWHAGDLKRQTLMEIVQLHAHLGIPEKAARLLRQWREEKRLPDDLKTLSLEAQLWLAARERDRAATVYATLAQRYGRGEDWLALARIELERERWPAALTAAEHALQAGVNPAEAHLLAGIAALRAGRHSLAVRHLRAASRHRKLARQARYWLRCARRERRCP</sequence>
<dbReference type="SUPFAM" id="SSF48452">
    <property type="entry name" value="TPR-like"/>
    <property type="match status" value="1"/>
</dbReference>
<dbReference type="PANTHER" id="PTHR44186">
    <property type="match status" value="1"/>
</dbReference>
<dbReference type="InterPro" id="IPR019734">
    <property type="entry name" value="TPR_rpt"/>
</dbReference>
<protein>
    <recommendedName>
        <fullName evidence="6">Tetratricopeptide repeat protein</fullName>
    </recommendedName>
</protein>
<dbReference type="Pfam" id="PF13432">
    <property type="entry name" value="TPR_16"/>
    <property type="match status" value="1"/>
</dbReference>
<dbReference type="InterPro" id="IPR011990">
    <property type="entry name" value="TPR-like_helical_dom_sf"/>
</dbReference>